<name>A0A291LDX5_9CAUD</name>
<sequence>MKLTNIMPGEGYCIAVWSGGEGRIESEKWRINLDDIEYWDDLDGWCVVDLNNEFYSRLEIQWVVPE</sequence>
<evidence type="ECO:0000313" key="1">
    <source>
        <dbReference type="EMBL" id="ATI17597.1"/>
    </source>
</evidence>
<organism evidence="1 2">
    <name type="scientific">Aeromonas phage AS-szw</name>
    <dbReference type="NCBI Taxonomy" id="2026114"/>
    <lineage>
        <taxon>Viruses</taxon>
        <taxon>Duplodnaviria</taxon>
        <taxon>Heunggongvirae</taxon>
        <taxon>Uroviricota</taxon>
        <taxon>Caudoviricetes</taxon>
        <taxon>Pantevenvirales</taxon>
        <taxon>Straboviridae</taxon>
        <taxon>Emmerichvirinae</taxon>
        <taxon>Ceceduovirus</taxon>
        <taxon>Ceceduovirus aszj</taxon>
    </lineage>
</organism>
<evidence type="ECO:0000313" key="2">
    <source>
        <dbReference type="Proteomes" id="UP000230211"/>
    </source>
</evidence>
<protein>
    <submittedName>
        <fullName evidence="1">Uncharacterized protein</fullName>
    </submittedName>
</protein>
<accession>A0A291LDX5</accession>
<proteinExistence type="predicted"/>
<reference evidence="1 2" key="1">
    <citation type="submission" date="2017-07" db="EMBL/GenBank/DDBJ databases">
        <title>In vitro design and evaluation of phage cocktails against multidrug-resistant Aeromonas salmonicida.</title>
        <authorList>
            <person name="Chen L."/>
            <person name="Yuan S."/>
            <person name="Ma Y."/>
        </authorList>
    </citation>
    <scope>NUCLEOTIDE SEQUENCE [LARGE SCALE GENOMIC DNA]</scope>
</reference>
<dbReference type="Proteomes" id="UP000230211">
    <property type="component" value="Segment"/>
</dbReference>
<dbReference type="EMBL" id="MF498773">
    <property type="protein sequence ID" value="ATI17597.1"/>
    <property type="molecule type" value="Genomic_DNA"/>
</dbReference>